<accession>A0ABU7VK68</accession>
<keyword evidence="1" id="KW-1133">Transmembrane helix</keyword>
<keyword evidence="1" id="KW-0812">Transmembrane</keyword>
<dbReference type="Proteomes" id="UP001356080">
    <property type="component" value="Unassembled WGS sequence"/>
</dbReference>
<name>A0ABU7VK68_9BACI</name>
<reference evidence="2 3" key="1">
    <citation type="submission" date="2024-01" db="EMBL/GenBank/DDBJ databases">
        <title>Survival strategy associated with biotechnological potential of Virgibacillus dokdonensis T4.6 isolated from salt-fermented shrimp paste.</title>
        <authorList>
            <person name="Doan T.V."/>
            <person name="Quach N.T."/>
            <person name="Phi Q.-T."/>
        </authorList>
    </citation>
    <scope>NUCLEOTIDE SEQUENCE [LARGE SCALE GENOMIC DNA]</scope>
    <source>
        <strain evidence="2 3">T4.6</strain>
    </source>
</reference>
<proteinExistence type="predicted"/>
<dbReference type="EMBL" id="JAZHPM010000059">
    <property type="protein sequence ID" value="MEF2294051.1"/>
    <property type="molecule type" value="Genomic_DNA"/>
</dbReference>
<evidence type="ECO:0000313" key="3">
    <source>
        <dbReference type="Proteomes" id="UP001356080"/>
    </source>
</evidence>
<gene>
    <name evidence="2" type="ORF">V2W34_18855</name>
</gene>
<keyword evidence="3" id="KW-1185">Reference proteome</keyword>
<evidence type="ECO:0000256" key="1">
    <source>
        <dbReference type="SAM" id="Phobius"/>
    </source>
</evidence>
<keyword evidence="1" id="KW-0472">Membrane</keyword>
<protein>
    <submittedName>
        <fullName evidence="2">Uncharacterized protein</fullName>
    </submittedName>
</protein>
<organism evidence="2 3">
    <name type="scientific">Virgibacillus dokdonensis</name>
    <dbReference type="NCBI Taxonomy" id="302167"/>
    <lineage>
        <taxon>Bacteria</taxon>
        <taxon>Bacillati</taxon>
        <taxon>Bacillota</taxon>
        <taxon>Bacilli</taxon>
        <taxon>Bacillales</taxon>
        <taxon>Bacillaceae</taxon>
        <taxon>Virgibacillus</taxon>
    </lineage>
</organism>
<dbReference type="RefSeq" id="WP_331806047.1">
    <property type="nucleotide sequence ID" value="NZ_JAZHPM010000059.1"/>
</dbReference>
<comment type="caution">
    <text evidence="2">The sequence shown here is derived from an EMBL/GenBank/DDBJ whole genome shotgun (WGS) entry which is preliminary data.</text>
</comment>
<evidence type="ECO:0000313" key="2">
    <source>
        <dbReference type="EMBL" id="MEF2294051.1"/>
    </source>
</evidence>
<sequence length="60" mass="6935">MKRTIGLYEGVALYVVAVLGSVPFRFYDPVRSIVEDTKEIIENDYWKTYYLQDIALEVGS</sequence>
<feature type="transmembrane region" description="Helical" evidence="1">
    <location>
        <begin position="7"/>
        <end position="27"/>
    </location>
</feature>